<comment type="caution">
    <text evidence="1">The sequence shown here is derived from an EMBL/GenBank/DDBJ whole genome shotgun (WGS) entry which is preliminary data.</text>
</comment>
<proteinExistence type="predicted"/>
<name>A0A0G1PQM4_9BACT</name>
<gene>
    <name evidence="1" type="ORF">UX10_C0006G0009</name>
</gene>
<evidence type="ECO:0000313" key="2">
    <source>
        <dbReference type="Proteomes" id="UP000033999"/>
    </source>
</evidence>
<evidence type="ECO:0000313" key="1">
    <source>
        <dbReference type="EMBL" id="KKU07738.1"/>
    </source>
</evidence>
<evidence type="ECO:0008006" key="3">
    <source>
        <dbReference type="Google" id="ProtNLM"/>
    </source>
</evidence>
<sequence>MGTTFIGKEFINQVLANKPVTGKHQLEPLKSLALENKLPFCILEDSELLENEAEVHKQMGDLWYCLEGEVEFICGGELVNARIRENTESKEIAGDGIRGGVARVLKAGDWLWIPAGEAHTHTAAGTARLMIIKVPQI</sequence>
<dbReference type="SUPFAM" id="SSF51182">
    <property type="entry name" value="RmlC-like cupins"/>
    <property type="match status" value="1"/>
</dbReference>
<dbReference type="Proteomes" id="UP000033999">
    <property type="component" value="Unassembled WGS sequence"/>
</dbReference>
<organism evidence="1 2">
    <name type="scientific">Candidatus Magasanikbacteria bacterium GW2011_GWA2_45_39</name>
    <dbReference type="NCBI Taxonomy" id="1619041"/>
    <lineage>
        <taxon>Bacteria</taxon>
        <taxon>Candidatus Magasanikiibacteriota</taxon>
    </lineage>
</organism>
<dbReference type="InterPro" id="IPR011051">
    <property type="entry name" value="RmlC_Cupin_sf"/>
</dbReference>
<accession>A0A0G1PQM4</accession>
<reference evidence="1 2" key="1">
    <citation type="journal article" date="2015" name="Nature">
        <title>rRNA introns, odd ribosomes, and small enigmatic genomes across a large radiation of phyla.</title>
        <authorList>
            <person name="Brown C.T."/>
            <person name="Hug L.A."/>
            <person name="Thomas B.C."/>
            <person name="Sharon I."/>
            <person name="Castelle C.J."/>
            <person name="Singh A."/>
            <person name="Wilkins M.J."/>
            <person name="Williams K.H."/>
            <person name="Banfield J.F."/>
        </authorList>
    </citation>
    <scope>NUCLEOTIDE SEQUENCE [LARGE SCALE GENOMIC DNA]</scope>
</reference>
<dbReference type="Gene3D" id="2.60.120.10">
    <property type="entry name" value="Jelly Rolls"/>
    <property type="match status" value="1"/>
</dbReference>
<protein>
    <recommendedName>
        <fullName evidence="3">Cupin 2 conserved barrel domain-containing protein</fullName>
    </recommendedName>
</protein>
<dbReference type="AlphaFoldDB" id="A0A0G1PQM4"/>
<dbReference type="EMBL" id="LCKX01000006">
    <property type="protein sequence ID" value="KKU07738.1"/>
    <property type="molecule type" value="Genomic_DNA"/>
</dbReference>
<dbReference type="InterPro" id="IPR014710">
    <property type="entry name" value="RmlC-like_jellyroll"/>
</dbReference>